<accession>X1UQU4</accession>
<name>X1UQU4_9ZZZZ</name>
<gene>
    <name evidence="1" type="ORF">S12H4_48666</name>
</gene>
<dbReference type="AlphaFoldDB" id="X1UQU4"/>
<sequence>LFKFYIEQNDTVQIEYIIEQYPQLFTDIYPIINKLFESNNLKILEILLKKFSYQQLLPFQKHKNIRNNIIQSNNVQLAQLLFDHYPQFFNTEFIIEVLQNNDDFITNPKAITDWSLTKLPNELFIKEITIDYSSTDPISMIWDRLKYHPDSGISRWGNPKPNNIKQLLNKYPKFFTIITSYNNNFLHKLATDYNDVDWYDIFKLLIKQIDLEHFFVKNSSGQTPFDILISQDVSTEIMEQLYEFVIVK</sequence>
<dbReference type="EMBL" id="BARW01030440">
    <property type="protein sequence ID" value="GAJ05952.1"/>
    <property type="molecule type" value="Genomic_DNA"/>
</dbReference>
<organism evidence="1">
    <name type="scientific">marine sediment metagenome</name>
    <dbReference type="NCBI Taxonomy" id="412755"/>
    <lineage>
        <taxon>unclassified sequences</taxon>
        <taxon>metagenomes</taxon>
        <taxon>ecological metagenomes</taxon>
    </lineage>
</organism>
<feature type="non-terminal residue" evidence="1">
    <location>
        <position position="248"/>
    </location>
</feature>
<reference evidence="1" key="1">
    <citation type="journal article" date="2014" name="Front. Microbiol.">
        <title>High frequency of phylogenetically diverse reductive dehalogenase-homologous genes in deep subseafloor sedimentary metagenomes.</title>
        <authorList>
            <person name="Kawai M."/>
            <person name="Futagami T."/>
            <person name="Toyoda A."/>
            <person name="Takaki Y."/>
            <person name="Nishi S."/>
            <person name="Hori S."/>
            <person name="Arai W."/>
            <person name="Tsubouchi T."/>
            <person name="Morono Y."/>
            <person name="Uchiyama I."/>
            <person name="Ito T."/>
            <person name="Fujiyama A."/>
            <person name="Inagaki F."/>
            <person name="Takami H."/>
        </authorList>
    </citation>
    <scope>NUCLEOTIDE SEQUENCE</scope>
    <source>
        <strain evidence="1">Expedition CK06-06</strain>
    </source>
</reference>
<protein>
    <submittedName>
        <fullName evidence="1">Uncharacterized protein</fullName>
    </submittedName>
</protein>
<evidence type="ECO:0000313" key="1">
    <source>
        <dbReference type="EMBL" id="GAJ05952.1"/>
    </source>
</evidence>
<proteinExistence type="predicted"/>
<comment type="caution">
    <text evidence="1">The sequence shown here is derived from an EMBL/GenBank/DDBJ whole genome shotgun (WGS) entry which is preliminary data.</text>
</comment>
<feature type="non-terminal residue" evidence="1">
    <location>
        <position position="1"/>
    </location>
</feature>